<dbReference type="SUPFAM" id="SSF81383">
    <property type="entry name" value="F-box domain"/>
    <property type="match status" value="1"/>
</dbReference>
<dbReference type="OrthoDB" id="1924875at2759"/>
<dbReference type="InterPro" id="IPR036047">
    <property type="entry name" value="F-box-like_dom_sf"/>
</dbReference>
<dbReference type="AlphaFoldDB" id="A0A7J7NZY2"/>
<dbReference type="Proteomes" id="UP000541444">
    <property type="component" value="Unassembled WGS sequence"/>
</dbReference>
<organism evidence="4 5">
    <name type="scientific">Kingdonia uniflora</name>
    <dbReference type="NCBI Taxonomy" id="39325"/>
    <lineage>
        <taxon>Eukaryota</taxon>
        <taxon>Viridiplantae</taxon>
        <taxon>Streptophyta</taxon>
        <taxon>Embryophyta</taxon>
        <taxon>Tracheophyta</taxon>
        <taxon>Spermatophyta</taxon>
        <taxon>Magnoliopsida</taxon>
        <taxon>Ranunculales</taxon>
        <taxon>Circaeasteraceae</taxon>
        <taxon>Kingdonia</taxon>
    </lineage>
</organism>
<evidence type="ECO:0000259" key="3">
    <source>
        <dbReference type="PROSITE" id="PS50181"/>
    </source>
</evidence>
<dbReference type="GO" id="GO:0005634">
    <property type="term" value="C:nucleus"/>
    <property type="evidence" value="ECO:0007669"/>
    <property type="project" value="UniProtKB-SubCell"/>
</dbReference>
<feature type="region of interest" description="Disordered" evidence="2">
    <location>
        <begin position="237"/>
        <end position="256"/>
    </location>
</feature>
<evidence type="ECO:0000313" key="4">
    <source>
        <dbReference type="EMBL" id="KAF6172745.1"/>
    </source>
</evidence>
<dbReference type="PANTHER" id="PTHR12874:SF28">
    <property type="entry name" value="F-BOX PROTEIN"/>
    <property type="match status" value="1"/>
</dbReference>
<comment type="function">
    <text evidence="1">Acts as a component of a SCF E3 ubiquitin ligase complexes.</text>
</comment>
<accession>A0A7J7NZY2</accession>
<dbReference type="SMART" id="SM00256">
    <property type="entry name" value="FBOX"/>
    <property type="match status" value="1"/>
</dbReference>
<comment type="subcellular location">
    <subcellularLocation>
        <location evidence="1">Nucleus</location>
    </subcellularLocation>
</comment>
<dbReference type="GO" id="GO:0005737">
    <property type="term" value="C:cytoplasm"/>
    <property type="evidence" value="ECO:0007669"/>
    <property type="project" value="TreeGrafter"/>
</dbReference>
<comment type="pathway">
    <text evidence="1">Protein modification; protein ubiquitination.</text>
</comment>
<dbReference type="PROSITE" id="PS50181">
    <property type="entry name" value="FBOX"/>
    <property type="match status" value="1"/>
</dbReference>
<feature type="domain" description="F-box" evidence="3">
    <location>
        <begin position="17"/>
        <end position="64"/>
    </location>
</feature>
<keyword evidence="5" id="KW-1185">Reference proteome</keyword>
<dbReference type="GO" id="GO:0019005">
    <property type="term" value="C:SCF ubiquitin ligase complex"/>
    <property type="evidence" value="ECO:0007669"/>
    <property type="project" value="UniProtKB-UniRule"/>
</dbReference>
<dbReference type="GO" id="GO:0031146">
    <property type="term" value="P:SCF-dependent proteasomal ubiquitin-dependent protein catabolic process"/>
    <property type="evidence" value="ECO:0007669"/>
    <property type="project" value="UniProtKB-UniRule"/>
</dbReference>
<dbReference type="Pfam" id="PF12937">
    <property type="entry name" value="F-box-like"/>
    <property type="match status" value="1"/>
</dbReference>
<comment type="caution">
    <text evidence="4">The sequence shown here is derived from an EMBL/GenBank/DDBJ whole genome shotgun (WGS) entry which is preliminary data.</text>
</comment>
<dbReference type="InterPro" id="IPR001810">
    <property type="entry name" value="F-box_dom"/>
</dbReference>
<dbReference type="EMBL" id="JACGCM010000393">
    <property type="protein sequence ID" value="KAF6172745.1"/>
    <property type="molecule type" value="Genomic_DNA"/>
</dbReference>
<keyword evidence="1" id="KW-0539">Nucleus</keyword>
<feature type="compositionally biased region" description="Basic residues" evidence="2">
    <location>
        <begin position="245"/>
        <end position="256"/>
    </location>
</feature>
<proteinExistence type="predicted"/>
<sequence>MATFRTNEEALTSSSSSFNFADFPEDVQLCILSFLTPSEISAFSCTSKRFLSLCRSDTKLWFSMCDRRWGLKTQIKKWGDGQIKFKFLYNTLNRWENLIGFWRRSGLGISTPPLVFFEWGSSFITGSRVSPSKIGNYGVIKSSFLWMGLSPNGEPLNFLDTDCKFELKGDFEKAVELGLSDTDLVAVRVSFIGNNHVVVEENFGHVEDVIGEESMSPGSIPDHLMLNIYQYFANRTSPGGDRASRRQRRRERERHGRRKWEPEHFVKIVYCCPTLSRPLQGLWKGICDDMSLDFYLVVYDDIGGIACRRVGDASEPFSGYSPVFWTSNTTFIDFPFSLEEKRLYESRIHLRPPVAENHSYGHSPPIEDEVVLRILNINSSYNLVIPDLTGSSINTRHLEGRIWHYANGTFGFGFLRNNFIVDLKHIAVHEYLLDSV</sequence>
<dbReference type="CDD" id="cd09917">
    <property type="entry name" value="F-box_SF"/>
    <property type="match status" value="1"/>
</dbReference>
<protein>
    <recommendedName>
        <fullName evidence="1">F-box protein</fullName>
    </recommendedName>
</protein>
<keyword evidence="1" id="KW-0833">Ubl conjugation pathway</keyword>
<dbReference type="GO" id="GO:0009740">
    <property type="term" value="P:gibberellic acid mediated signaling pathway"/>
    <property type="evidence" value="ECO:0007669"/>
    <property type="project" value="TreeGrafter"/>
</dbReference>
<evidence type="ECO:0000256" key="1">
    <source>
        <dbReference type="RuleBase" id="RU369085"/>
    </source>
</evidence>
<dbReference type="PANTHER" id="PTHR12874">
    <property type="entry name" value="F-BOX ONLY PROTEIN 48-RELATED"/>
    <property type="match status" value="1"/>
</dbReference>
<evidence type="ECO:0000256" key="2">
    <source>
        <dbReference type="SAM" id="MobiDB-lite"/>
    </source>
</evidence>
<name>A0A7J7NZY2_9MAGN</name>
<comment type="subunit">
    <text evidence="1">Component of the SCF-type E3 ligase complex.</text>
</comment>
<reference evidence="4 5" key="1">
    <citation type="journal article" date="2020" name="IScience">
        <title>Genome Sequencing of the Endangered Kingdonia uniflora (Circaeasteraceae, Ranunculales) Reveals Potential Mechanisms of Evolutionary Specialization.</title>
        <authorList>
            <person name="Sun Y."/>
            <person name="Deng T."/>
            <person name="Zhang A."/>
            <person name="Moore M.J."/>
            <person name="Landis J.B."/>
            <person name="Lin N."/>
            <person name="Zhang H."/>
            <person name="Zhang X."/>
            <person name="Huang J."/>
            <person name="Zhang X."/>
            <person name="Sun H."/>
            <person name="Wang H."/>
        </authorList>
    </citation>
    <scope>NUCLEOTIDE SEQUENCE [LARGE SCALE GENOMIC DNA]</scope>
    <source>
        <strain evidence="4">TB1705</strain>
        <tissue evidence="4">Leaf</tissue>
    </source>
</reference>
<dbReference type="Gene3D" id="1.20.1280.50">
    <property type="match status" value="1"/>
</dbReference>
<evidence type="ECO:0000313" key="5">
    <source>
        <dbReference type="Proteomes" id="UP000541444"/>
    </source>
</evidence>
<gene>
    <name evidence="4" type="ORF">GIB67_000803</name>
</gene>
<dbReference type="GO" id="GO:0016567">
    <property type="term" value="P:protein ubiquitination"/>
    <property type="evidence" value="ECO:0007669"/>
    <property type="project" value="UniProtKB-UniRule"/>
</dbReference>